<evidence type="ECO:0000313" key="2">
    <source>
        <dbReference type="WBParaSite" id="Csp11.Scaffold605.g5688.t1"/>
    </source>
</evidence>
<dbReference type="AlphaFoldDB" id="A0A1I7TGF5"/>
<dbReference type="Proteomes" id="UP000095282">
    <property type="component" value="Unplaced"/>
</dbReference>
<evidence type="ECO:0000313" key="1">
    <source>
        <dbReference type="Proteomes" id="UP000095282"/>
    </source>
</evidence>
<dbReference type="WBParaSite" id="Csp11.Scaffold605.g5688.t1">
    <property type="protein sequence ID" value="Csp11.Scaffold605.g5688.t1"/>
    <property type="gene ID" value="Csp11.Scaffold605.g5688"/>
</dbReference>
<dbReference type="InterPro" id="IPR029044">
    <property type="entry name" value="Nucleotide-diphossugar_trans"/>
</dbReference>
<organism evidence="1 2">
    <name type="scientific">Caenorhabditis tropicalis</name>
    <dbReference type="NCBI Taxonomy" id="1561998"/>
    <lineage>
        <taxon>Eukaryota</taxon>
        <taxon>Metazoa</taxon>
        <taxon>Ecdysozoa</taxon>
        <taxon>Nematoda</taxon>
        <taxon>Chromadorea</taxon>
        <taxon>Rhabditida</taxon>
        <taxon>Rhabditina</taxon>
        <taxon>Rhabditomorpha</taxon>
        <taxon>Rhabditoidea</taxon>
        <taxon>Rhabditidae</taxon>
        <taxon>Peloderinae</taxon>
        <taxon>Caenorhabditis</taxon>
    </lineage>
</organism>
<keyword evidence="1" id="KW-1185">Reference proteome</keyword>
<dbReference type="InterPro" id="IPR004988">
    <property type="entry name" value="DUF273"/>
</dbReference>
<proteinExistence type="predicted"/>
<dbReference type="PANTHER" id="PTHR31562:SF13">
    <property type="entry name" value="NUCLEOTID_TRANS DOMAIN-CONTAINING PROTEIN-RELATED"/>
    <property type="match status" value="1"/>
</dbReference>
<dbReference type="Pfam" id="PF03314">
    <property type="entry name" value="DUF273"/>
    <property type="match status" value="1"/>
</dbReference>
<dbReference type="Gene3D" id="3.90.550.10">
    <property type="entry name" value="Spore Coat Polysaccharide Biosynthesis Protein SpsA, Chain A"/>
    <property type="match status" value="1"/>
</dbReference>
<sequence length="316" mass="36451">MIFRPRLFVGCLVLFLLICLPLAFIFFTEDIPKEIPDDSENLHHIPYSIITKSENPINVSADDIALVIVLSEGVGRDFYRISIDSVECYAMTRGYKFILTLDTNWGCDHLKDGTGHVRDDWLTSGIWSPERDFMLHGWKMKQLKETPRRPLEAVAMSNAVWYNPFRGEFELSKCVLGNFTWNHNPILIGSRVEVEYGLRKTEILQDEIFEIHVDIEEFSVSHVDSDGYWECVEIRGDLSTGSSFLCHSTSPQHAMKILKVLPSAITGITVRMDPNPCRNWEREKIKERIGEWQKVMRDMCEFPENSKIVLDSNMLS</sequence>
<name>A0A1I7TGF5_9PELO</name>
<dbReference type="PANTHER" id="PTHR31562">
    <property type="entry name" value="PROTEIN CBG18972"/>
    <property type="match status" value="1"/>
</dbReference>
<reference evidence="2" key="1">
    <citation type="submission" date="2016-11" db="UniProtKB">
        <authorList>
            <consortium name="WormBaseParasite"/>
        </authorList>
    </citation>
    <scope>IDENTIFICATION</scope>
</reference>
<accession>A0A1I7TGF5</accession>
<protein>
    <submittedName>
        <fullName evidence="2">DUF3485 domain-containing protein</fullName>
    </submittedName>
</protein>